<dbReference type="GO" id="GO:0006352">
    <property type="term" value="P:DNA-templated transcription initiation"/>
    <property type="evidence" value="ECO:0007669"/>
    <property type="project" value="InterPro"/>
</dbReference>
<dbReference type="GO" id="GO:0016987">
    <property type="term" value="F:sigma factor activity"/>
    <property type="evidence" value="ECO:0007669"/>
    <property type="project" value="UniProtKB-KW"/>
</dbReference>
<accession>A0A1H7TNU8</accession>
<evidence type="ECO:0000256" key="1">
    <source>
        <dbReference type="ARBA" id="ARBA00010641"/>
    </source>
</evidence>
<evidence type="ECO:0000259" key="5">
    <source>
        <dbReference type="Pfam" id="PF08281"/>
    </source>
</evidence>
<dbReference type="PANTHER" id="PTHR43133">
    <property type="entry name" value="RNA POLYMERASE ECF-TYPE SIGMA FACTO"/>
    <property type="match status" value="1"/>
</dbReference>
<evidence type="ECO:0000256" key="3">
    <source>
        <dbReference type="ARBA" id="ARBA00023082"/>
    </source>
</evidence>
<dbReference type="AlphaFoldDB" id="A0A1H7TNU8"/>
<organism evidence="6 7">
    <name type="scientific">Streptacidiphilus jiangxiensis</name>
    <dbReference type="NCBI Taxonomy" id="235985"/>
    <lineage>
        <taxon>Bacteria</taxon>
        <taxon>Bacillati</taxon>
        <taxon>Actinomycetota</taxon>
        <taxon>Actinomycetes</taxon>
        <taxon>Kitasatosporales</taxon>
        <taxon>Streptomycetaceae</taxon>
        <taxon>Streptacidiphilus</taxon>
    </lineage>
</organism>
<dbReference type="SUPFAM" id="SSF88946">
    <property type="entry name" value="Sigma2 domain of RNA polymerase sigma factors"/>
    <property type="match status" value="1"/>
</dbReference>
<keyword evidence="4" id="KW-0804">Transcription</keyword>
<evidence type="ECO:0000313" key="7">
    <source>
        <dbReference type="Proteomes" id="UP000183015"/>
    </source>
</evidence>
<evidence type="ECO:0000313" key="6">
    <source>
        <dbReference type="EMBL" id="SEL86225.1"/>
    </source>
</evidence>
<sequence length="182" mass="19926">MEPFADFAPPPHVTDDDLSVVVRRAQRGDTVAMSSLLARLTPLAARVCGPIADADGPDATQETLIAVFRNLRSLKDPSACQGWVRAIAVREAVRLAKRAARTVPVDPGERLDRIPSRRDIEQAADVSDVLARLSPEHRAVIVLRDVEGLDESEAAELLELPVGTVKSRLHRARDNFRKAWGV</sequence>
<dbReference type="STRING" id="235985.SAMN05414137_114102"/>
<dbReference type="OrthoDB" id="5518337at2"/>
<dbReference type="eggNOG" id="COG1595">
    <property type="taxonomic scope" value="Bacteria"/>
</dbReference>
<dbReference type="NCBIfam" id="TIGR02937">
    <property type="entry name" value="sigma70-ECF"/>
    <property type="match status" value="1"/>
</dbReference>
<proteinExistence type="inferred from homology"/>
<name>A0A1H7TNU8_STRJI</name>
<gene>
    <name evidence="6" type="ORF">SAMN05414137_114102</name>
</gene>
<keyword evidence="3" id="KW-0731">Sigma factor</keyword>
<feature type="domain" description="RNA polymerase sigma factor 70 region 4 type 2" evidence="5">
    <location>
        <begin position="126"/>
        <end position="173"/>
    </location>
</feature>
<dbReference type="InterPro" id="IPR036388">
    <property type="entry name" value="WH-like_DNA-bd_sf"/>
</dbReference>
<dbReference type="InterPro" id="IPR013325">
    <property type="entry name" value="RNA_pol_sigma_r2"/>
</dbReference>
<protein>
    <submittedName>
        <fullName evidence="6">RNA polymerase sigma-70 factor, ECF subfamily</fullName>
    </submittedName>
</protein>
<dbReference type="InterPro" id="IPR013249">
    <property type="entry name" value="RNA_pol_sigma70_r4_t2"/>
</dbReference>
<evidence type="ECO:0000256" key="4">
    <source>
        <dbReference type="ARBA" id="ARBA00023163"/>
    </source>
</evidence>
<dbReference type="Pfam" id="PF08281">
    <property type="entry name" value="Sigma70_r4_2"/>
    <property type="match status" value="1"/>
</dbReference>
<dbReference type="Proteomes" id="UP000183015">
    <property type="component" value="Unassembled WGS sequence"/>
</dbReference>
<reference evidence="7" key="1">
    <citation type="submission" date="2016-10" db="EMBL/GenBank/DDBJ databases">
        <authorList>
            <person name="Varghese N."/>
        </authorList>
    </citation>
    <scope>NUCLEOTIDE SEQUENCE [LARGE SCALE GENOMIC DNA]</scope>
    <source>
        <strain evidence="7">DSM 45096 / BCRC 16803 / CGMCC 4.1857 / CIP 109030 / JCM 12277 / KCTC 19219 / NBRC 100920 / 33214</strain>
    </source>
</reference>
<dbReference type="InterPro" id="IPR013324">
    <property type="entry name" value="RNA_pol_sigma_r3/r4-like"/>
</dbReference>
<dbReference type="Gene3D" id="1.10.1740.10">
    <property type="match status" value="1"/>
</dbReference>
<dbReference type="GO" id="GO:0003677">
    <property type="term" value="F:DNA binding"/>
    <property type="evidence" value="ECO:0007669"/>
    <property type="project" value="InterPro"/>
</dbReference>
<dbReference type="EMBL" id="FOAZ01000014">
    <property type="protein sequence ID" value="SEL86225.1"/>
    <property type="molecule type" value="Genomic_DNA"/>
</dbReference>
<dbReference type="Gene3D" id="1.10.10.10">
    <property type="entry name" value="Winged helix-like DNA-binding domain superfamily/Winged helix DNA-binding domain"/>
    <property type="match status" value="1"/>
</dbReference>
<keyword evidence="7" id="KW-1185">Reference proteome</keyword>
<comment type="similarity">
    <text evidence="1">Belongs to the sigma-70 factor family. ECF subfamily.</text>
</comment>
<keyword evidence="2" id="KW-0805">Transcription regulation</keyword>
<dbReference type="PANTHER" id="PTHR43133:SF51">
    <property type="entry name" value="RNA POLYMERASE SIGMA FACTOR"/>
    <property type="match status" value="1"/>
</dbReference>
<evidence type="ECO:0000256" key="2">
    <source>
        <dbReference type="ARBA" id="ARBA00023015"/>
    </source>
</evidence>
<dbReference type="SUPFAM" id="SSF88659">
    <property type="entry name" value="Sigma3 and sigma4 domains of RNA polymerase sigma factors"/>
    <property type="match status" value="1"/>
</dbReference>
<dbReference type="InterPro" id="IPR014284">
    <property type="entry name" value="RNA_pol_sigma-70_dom"/>
</dbReference>
<dbReference type="CDD" id="cd06171">
    <property type="entry name" value="Sigma70_r4"/>
    <property type="match status" value="1"/>
</dbReference>
<dbReference type="InterPro" id="IPR039425">
    <property type="entry name" value="RNA_pol_sigma-70-like"/>
</dbReference>